<evidence type="ECO:0000313" key="2">
    <source>
        <dbReference type="Proteomes" id="UP000545606"/>
    </source>
</evidence>
<keyword evidence="2" id="KW-1185">Reference proteome</keyword>
<sequence length="62" mass="6839">MLNSLLPPRRHPMQLPLLMVVSVLLLKHASADRIGSLSLLLLGIALGDSLHRQDPAQPRPDR</sequence>
<reference evidence="1 2" key="1">
    <citation type="submission" date="2020-07" db="EMBL/GenBank/DDBJ databases">
        <title>Draft genome sequence of violacein-producing bacteria and related species.</title>
        <authorList>
            <person name="Wilson H.S."/>
            <person name="De Leon M.E."/>
        </authorList>
    </citation>
    <scope>NUCLEOTIDE SEQUENCE [LARGE SCALE GENOMIC DNA]</scope>
    <source>
        <strain evidence="1 2">HSC-21Su07</strain>
    </source>
</reference>
<organism evidence="1 2">
    <name type="scientific">Aquitalea aquatica</name>
    <dbReference type="NCBI Taxonomy" id="3044273"/>
    <lineage>
        <taxon>Bacteria</taxon>
        <taxon>Pseudomonadati</taxon>
        <taxon>Pseudomonadota</taxon>
        <taxon>Betaproteobacteria</taxon>
        <taxon>Neisseriales</taxon>
        <taxon>Chromobacteriaceae</taxon>
        <taxon>Aquitalea</taxon>
    </lineage>
</organism>
<dbReference type="AlphaFoldDB" id="A0A838Y0Y3"/>
<dbReference type="EMBL" id="JACERN010000031">
    <property type="protein sequence ID" value="MBA4709100.1"/>
    <property type="molecule type" value="Genomic_DNA"/>
</dbReference>
<protein>
    <submittedName>
        <fullName evidence="1">Uncharacterized protein</fullName>
    </submittedName>
</protein>
<dbReference type="RefSeq" id="WP_181836183.1">
    <property type="nucleotide sequence ID" value="NZ_JACERN010000031.1"/>
</dbReference>
<proteinExistence type="predicted"/>
<evidence type="ECO:0000313" key="1">
    <source>
        <dbReference type="EMBL" id="MBA4709100.1"/>
    </source>
</evidence>
<gene>
    <name evidence="1" type="ORF">H2Z84_12015</name>
</gene>
<name>A0A838Y0Y3_9NEIS</name>
<comment type="caution">
    <text evidence="1">The sequence shown here is derived from an EMBL/GenBank/DDBJ whole genome shotgun (WGS) entry which is preliminary data.</text>
</comment>
<accession>A0A838Y0Y3</accession>
<dbReference type="Proteomes" id="UP000545606">
    <property type="component" value="Unassembled WGS sequence"/>
</dbReference>